<feature type="compositionally biased region" description="Acidic residues" evidence="14">
    <location>
        <begin position="114"/>
        <end position="124"/>
    </location>
</feature>
<evidence type="ECO:0000256" key="10">
    <source>
        <dbReference type="ARBA" id="ARBA00037927"/>
    </source>
</evidence>
<dbReference type="Proteomes" id="UP000095751">
    <property type="component" value="Unassembled WGS sequence"/>
</dbReference>
<evidence type="ECO:0000256" key="6">
    <source>
        <dbReference type="ARBA" id="ARBA00022946"/>
    </source>
</evidence>
<dbReference type="InterPro" id="IPR046373">
    <property type="entry name" value="Acyl-CoA_Oxase/DH_mid-dom_sf"/>
</dbReference>
<dbReference type="GO" id="GO:0046949">
    <property type="term" value="P:fatty-acyl-CoA biosynthetic process"/>
    <property type="evidence" value="ECO:0007669"/>
    <property type="project" value="TreeGrafter"/>
</dbReference>
<keyword evidence="7 13" id="KW-0560">Oxidoreductase</keyword>
<comment type="pathway">
    <text evidence="9">Amino-acid metabolism; lysine degradation.</text>
</comment>
<dbReference type="InterPro" id="IPR036250">
    <property type="entry name" value="AcylCo_DH-like_C"/>
</dbReference>
<dbReference type="PROSITE" id="PS00073">
    <property type="entry name" value="ACYL_COA_DH_2"/>
    <property type="match status" value="1"/>
</dbReference>
<dbReference type="Gene3D" id="1.10.540.10">
    <property type="entry name" value="Acyl-CoA dehydrogenase/oxidase, N-terminal domain"/>
    <property type="match status" value="1"/>
</dbReference>
<comment type="catalytic activity">
    <reaction evidence="12">
        <text>glutaryl-CoA + oxidized [electron-transfer flavoprotein] + 2 H(+) = (2E)-butenoyl-CoA + reduced [electron-transfer flavoprotein] + CO2</text>
        <dbReference type="Rhea" id="RHEA:13389"/>
        <dbReference type="Rhea" id="RHEA-COMP:10685"/>
        <dbReference type="Rhea" id="RHEA-COMP:10686"/>
        <dbReference type="ChEBI" id="CHEBI:15378"/>
        <dbReference type="ChEBI" id="CHEBI:16526"/>
        <dbReference type="ChEBI" id="CHEBI:57332"/>
        <dbReference type="ChEBI" id="CHEBI:57378"/>
        <dbReference type="ChEBI" id="CHEBI:57692"/>
        <dbReference type="ChEBI" id="CHEBI:58307"/>
        <dbReference type="EC" id="1.3.8.6"/>
    </reaction>
</comment>
<dbReference type="InterPro" id="IPR006089">
    <property type="entry name" value="Acyl-CoA_DH_CS"/>
</dbReference>
<dbReference type="PANTHER" id="PTHR42807">
    <property type="entry name" value="GLUTARYL-COA DEHYDROGENASE, MITOCHONDRIAL"/>
    <property type="match status" value="1"/>
</dbReference>
<evidence type="ECO:0000256" key="14">
    <source>
        <dbReference type="SAM" id="MobiDB-lite"/>
    </source>
</evidence>
<feature type="region of interest" description="Disordered" evidence="14">
    <location>
        <begin position="61"/>
        <end position="215"/>
    </location>
</feature>
<evidence type="ECO:0000256" key="7">
    <source>
        <dbReference type="ARBA" id="ARBA00023002"/>
    </source>
</evidence>
<feature type="compositionally biased region" description="Low complexity" evidence="14">
    <location>
        <begin position="75"/>
        <end position="84"/>
    </location>
</feature>
<dbReference type="GO" id="GO:0004361">
    <property type="term" value="F:glutaryl-CoA dehydrogenase activity"/>
    <property type="evidence" value="ECO:0007669"/>
    <property type="project" value="UniProtKB-EC"/>
</dbReference>
<comment type="cofactor">
    <cofactor evidence="1 13">
        <name>FAD</name>
        <dbReference type="ChEBI" id="CHEBI:57692"/>
    </cofactor>
</comment>
<dbReference type="GO" id="GO:0050660">
    <property type="term" value="F:flavin adenine dinucleotide binding"/>
    <property type="evidence" value="ECO:0007669"/>
    <property type="project" value="InterPro"/>
</dbReference>
<feature type="domain" description="Acyl-CoA dehydrogenase/oxidase C-terminal" evidence="15">
    <location>
        <begin position="469"/>
        <end position="612"/>
    </location>
</feature>
<evidence type="ECO:0000256" key="1">
    <source>
        <dbReference type="ARBA" id="ARBA00001974"/>
    </source>
</evidence>
<comment type="pathway">
    <text evidence="10">Amino-acid metabolism; tryptophan metabolism.</text>
</comment>
<dbReference type="EMBL" id="KV784379">
    <property type="protein sequence ID" value="OEU08766.1"/>
    <property type="molecule type" value="Genomic_DNA"/>
</dbReference>
<keyword evidence="8" id="KW-0496">Mitochondrion</keyword>
<evidence type="ECO:0000256" key="12">
    <source>
        <dbReference type="ARBA" id="ARBA00049493"/>
    </source>
</evidence>
<evidence type="ECO:0000313" key="18">
    <source>
        <dbReference type="EMBL" id="OEU08766.1"/>
    </source>
</evidence>
<keyword evidence="4 13" id="KW-0285">Flavoprotein</keyword>
<feature type="compositionally biased region" description="Low complexity" evidence="14">
    <location>
        <begin position="131"/>
        <end position="149"/>
    </location>
</feature>
<dbReference type="GO" id="GO:0000062">
    <property type="term" value="F:fatty-acyl-CoA binding"/>
    <property type="evidence" value="ECO:0007669"/>
    <property type="project" value="TreeGrafter"/>
</dbReference>
<organism evidence="18 19">
    <name type="scientific">Fragilariopsis cylindrus CCMP1102</name>
    <dbReference type="NCBI Taxonomy" id="635003"/>
    <lineage>
        <taxon>Eukaryota</taxon>
        <taxon>Sar</taxon>
        <taxon>Stramenopiles</taxon>
        <taxon>Ochrophyta</taxon>
        <taxon>Bacillariophyta</taxon>
        <taxon>Bacillariophyceae</taxon>
        <taxon>Bacillariophycidae</taxon>
        <taxon>Bacillariales</taxon>
        <taxon>Bacillariaceae</taxon>
        <taxon>Fragilariopsis</taxon>
    </lineage>
</organism>
<dbReference type="InterPro" id="IPR009100">
    <property type="entry name" value="AcylCoA_DH/oxidase_NM_dom_sf"/>
</dbReference>
<sequence>MIVAALLKSSSLILRRSCGGRQFGCNYNPITTSTAYSSFFSTTTDSKSIDGCMTADDDDECEDEGFGYVPRADASSSTSSKSTSNDPFGPTDQRNKNFSSITTDSKSTDGCMTADDDDECEDEGFGFVPRSDTPSSTSSASSKSKSNNPFGPTNQKNKHFFSTATNSKSVDGCMTADDDDECEDEGFGFVPRTNTSSASASSSIGTSSTCPFGPSHSKNKYQWDDPLLLYSQQLTEEERILQSSVHDFCRSELLPQITKLNRNEATGEESKALLTQLGSMGLLGSTLPTKYGGSGLGYVSYGLIAMEVEAIDSAFRSSMSVQSSLVMYPIYKYGTEKQREKYLPLLATGELIGCFGLTEPNHGSDPSRMETTARMDGDHVVLNGSKNWITNSPIADLVVVWAKRIDIEGKPIRGYLIDRNELGAGDGVLETPKIDGKLSLRAGVTGMIFMDDVRIPIDNEFQDIQGLEGPFSCLNMARYGISWGVLGSAQECMNIALDYTQNRNQFEKPLASNQLIQKKFSDISTEITIAKQSCLQVGRLMENGMASPEQISMIKRNSCGKSLDITRLCRDMLGGNGISDEYHVMRHMMNLEAVNTYEGTHDIHSLILGRAITGLPAF</sequence>
<dbReference type="Pfam" id="PF02771">
    <property type="entry name" value="Acyl-CoA_dh_N"/>
    <property type="match status" value="1"/>
</dbReference>
<dbReference type="Pfam" id="PF00441">
    <property type="entry name" value="Acyl-CoA_dh_1"/>
    <property type="match status" value="1"/>
</dbReference>
<dbReference type="InterPro" id="IPR037069">
    <property type="entry name" value="AcylCoA_DH/ox_N_sf"/>
</dbReference>
<evidence type="ECO:0000256" key="8">
    <source>
        <dbReference type="ARBA" id="ARBA00023128"/>
    </source>
</evidence>
<evidence type="ECO:0000256" key="4">
    <source>
        <dbReference type="ARBA" id="ARBA00022630"/>
    </source>
</evidence>
<dbReference type="EC" id="1.3.8.6" evidence="11"/>
<dbReference type="KEGG" id="fcy:FRACYDRAFT_264525"/>
<feature type="domain" description="Acyl-CoA dehydrogenase/oxidase N-terminal" evidence="17">
    <location>
        <begin position="235"/>
        <end position="350"/>
    </location>
</feature>
<dbReference type="SUPFAM" id="SSF56645">
    <property type="entry name" value="Acyl-CoA dehydrogenase NM domain-like"/>
    <property type="match status" value="1"/>
</dbReference>
<keyword evidence="6" id="KW-0809">Transit peptide</keyword>
<reference evidence="18 19" key="1">
    <citation type="submission" date="2016-09" db="EMBL/GenBank/DDBJ databases">
        <title>Extensive genetic diversity and differential bi-allelic expression allows diatom success in the polar Southern Ocean.</title>
        <authorList>
            <consortium name="DOE Joint Genome Institute"/>
            <person name="Mock T."/>
            <person name="Otillar R.P."/>
            <person name="Strauss J."/>
            <person name="Dupont C."/>
            <person name="Frickenhaus S."/>
            <person name="Maumus F."/>
            <person name="Mcmullan M."/>
            <person name="Sanges R."/>
            <person name="Schmutz J."/>
            <person name="Toseland A."/>
            <person name="Valas R."/>
            <person name="Veluchamy A."/>
            <person name="Ward B.J."/>
            <person name="Allen A."/>
            <person name="Barry K."/>
            <person name="Falciatore A."/>
            <person name="Ferrante M."/>
            <person name="Fortunato A.E."/>
            <person name="Gloeckner G."/>
            <person name="Gruber A."/>
            <person name="Hipkin R."/>
            <person name="Janech M."/>
            <person name="Kroth P."/>
            <person name="Leese F."/>
            <person name="Lindquist E."/>
            <person name="Lyon B.R."/>
            <person name="Martin J."/>
            <person name="Mayer C."/>
            <person name="Parker M."/>
            <person name="Quesneville H."/>
            <person name="Raymond J."/>
            <person name="Uhlig C."/>
            <person name="Valentin K.U."/>
            <person name="Worden A.Z."/>
            <person name="Armbrust E.V."/>
            <person name="Bowler C."/>
            <person name="Green B."/>
            <person name="Moulton V."/>
            <person name="Van Oosterhout C."/>
            <person name="Grigoriev I."/>
        </authorList>
    </citation>
    <scope>NUCLEOTIDE SEQUENCE [LARGE SCALE GENOMIC DNA]</scope>
    <source>
        <strain evidence="18 19">CCMP1102</strain>
    </source>
</reference>
<evidence type="ECO:0000256" key="2">
    <source>
        <dbReference type="ARBA" id="ARBA00004305"/>
    </source>
</evidence>
<evidence type="ECO:0000256" key="11">
    <source>
        <dbReference type="ARBA" id="ARBA00039033"/>
    </source>
</evidence>
<dbReference type="Pfam" id="PF02770">
    <property type="entry name" value="Acyl-CoA_dh_M"/>
    <property type="match status" value="1"/>
</dbReference>
<evidence type="ECO:0000259" key="17">
    <source>
        <dbReference type="Pfam" id="PF02771"/>
    </source>
</evidence>
<comment type="subcellular location">
    <subcellularLocation>
        <location evidence="2">Mitochondrion matrix</location>
    </subcellularLocation>
</comment>
<dbReference type="InParanoid" id="A0A1E7ESE1"/>
<gene>
    <name evidence="18" type="primary">ACD4</name>
    <name evidence="18" type="ORF">FRACYDRAFT_264525</name>
</gene>
<dbReference type="AlphaFoldDB" id="A0A1E7ESE1"/>
<dbReference type="GO" id="GO:0005759">
    <property type="term" value="C:mitochondrial matrix"/>
    <property type="evidence" value="ECO:0007669"/>
    <property type="project" value="UniProtKB-SubCell"/>
</dbReference>
<feature type="compositionally biased region" description="Polar residues" evidence="14">
    <location>
        <begin position="150"/>
        <end position="169"/>
    </location>
</feature>
<dbReference type="Gene3D" id="2.40.110.10">
    <property type="entry name" value="Butyryl-CoA Dehydrogenase, subunit A, domain 2"/>
    <property type="match status" value="1"/>
</dbReference>
<dbReference type="InterPro" id="IPR006091">
    <property type="entry name" value="Acyl-CoA_Oxase/DH_mid-dom"/>
</dbReference>
<dbReference type="OrthoDB" id="435240at2759"/>
<feature type="compositionally biased region" description="Acidic residues" evidence="14">
    <location>
        <begin position="176"/>
        <end position="186"/>
    </location>
</feature>
<dbReference type="InterPro" id="IPR013786">
    <property type="entry name" value="AcylCoA_DH/ox_N"/>
</dbReference>
<keyword evidence="19" id="KW-1185">Reference proteome</keyword>
<dbReference type="InterPro" id="IPR009075">
    <property type="entry name" value="AcylCo_DH/oxidase_C"/>
</dbReference>
<evidence type="ECO:0000313" key="19">
    <source>
        <dbReference type="Proteomes" id="UP000095751"/>
    </source>
</evidence>
<dbReference type="Gene3D" id="1.20.140.10">
    <property type="entry name" value="Butyryl-CoA Dehydrogenase, subunit A, domain 3"/>
    <property type="match status" value="1"/>
</dbReference>
<evidence type="ECO:0000256" key="9">
    <source>
        <dbReference type="ARBA" id="ARBA00037899"/>
    </source>
</evidence>
<name>A0A1E7ESE1_9STRA</name>
<evidence type="ECO:0000256" key="5">
    <source>
        <dbReference type="ARBA" id="ARBA00022827"/>
    </source>
</evidence>
<dbReference type="SUPFAM" id="SSF47203">
    <property type="entry name" value="Acyl-CoA dehydrogenase C-terminal domain-like"/>
    <property type="match status" value="1"/>
</dbReference>
<dbReference type="FunFam" id="1.10.540.10:FF:000026">
    <property type="entry name" value="Acyl-CoA dehydrogenase medium chain"/>
    <property type="match status" value="1"/>
</dbReference>
<protein>
    <recommendedName>
        <fullName evidence="11">glutaryl-CoA dehydrogenase (ETF)</fullName>
        <ecNumber evidence="11">1.3.8.6</ecNumber>
    </recommendedName>
</protein>
<evidence type="ECO:0000259" key="15">
    <source>
        <dbReference type="Pfam" id="PF00441"/>
    </source>
</evidence>
<evidence type="ECO:0000256" key="13">
    <source>
        <dbReference type="RuleBase" id="RU362125"/>
    </source>
</evidence>
<dbReference type="PANTHER" id="PTHR42807:SF1">
    <property type="entry name" value="GLUTARYL-COA DEHYDROGENASE, MITOCHONDRIAL"/>
    <property type="match status" value="1"/>
</dbReference>
<feature type="compositionally biased region" description="Polar residues" evidence="14">
    <location>
        <begin position="96"/>
        <end position="110"/>
    </location>
</feature>
<comment type="similarity">
    <text evidence="3 13">Belongs to the acyl-CoA dehydrogenase family.</text>
</comment>
<dbReference type="GO" id="GO:0033539">
    <property type="term" value="P:fatty acid beta-oxidation using acyl-CoA dehydrogenase"/>
    <property type="evidence" value="ECO:0007669"/>
    <property type="project" value="TreeGrafter"/>
</dbReference>
<keyword evidence="5 13" id="KW-0274">FAD</keyword>
<feature type="compositionally biased region" description="Low complexity" evidence="14">
    <location>
        <begin position="193"/>
        <end position="209"/>
    </location>
</feature>
<dbReference type="InterPro" id="IPR052033">
    <property type="entry name" value="Glutaryl-CoA_DH_mitochondrial"/>
</dbReference>
<evidence type="ECO:0000256" key="3">
    <source>
        <dbReference type="ARBA" id="ARBA00009347"/>
    </source>
</evidence>
<evidence type="ECO:0000259" key="16">
    <source>
        <dbReference type="Pfam" id="PF02770"/>
    </source>
</evidence>
<accession>A0A1E7ESE1</accession>
<proteinExistence type="inferred from homology"/>
<feature type="domain" description="Acyl-CoA oxidase/dehydrogenase middle" evidence="16">
    <location>
        <begin position="354"/>
        <end position="453"/>
    </location>
</feature>